<dbReference type="OrthoDB" id="685110at2759"/>
<evidence type="ECO:0000313" key="3">
    <source>
        <dbReference type="EnsemblPlants" id="TraesCS5D02G096700.1"/>
    </source>
</evidence>
<dbReference type="OMA" id="SHCYISK"/>
<dbReference type="Pfam" id="PF24758">
    <property type="entry name" value="LRR_At5g56370"/>
    <property type="match status" value="1"/>
</dbReference>
<dbReference type="AlphaFoldDB" id="A0A3B6MMH6"/>
<dbReference type="Gramene" id="TraesJAG5D03G03063420.1">
    <property type="protein sequence ID" value="TraesJAG5D03G03063420.1"/>
    <property type="gene ID" value="TraesJAG5D03G03063420"/>
</dbReference>
<gene>
    <name evidence="3" type="primary">LOC123124446</name>
</gene>
<dbReference type="Gramene" id="TraesARI5D03G03017480.1">
    <property type="protein sequence ID" value="TraesARI5D03G03017480.1"/>
    <property type="gene ID" value="TraesARI5D03G03017480"/>
</dbReference>
<dbReference type="Gramene" id="TraesWEE_scaffold_052877_01G000100.1">
    <property type="protein sequence ID" value="TraesWEE_scaffold_052877_01G000100.1"/>
    <property type="gene ID" value="TraesWEE_scaffold_052877_01G000100"/>
</dbReference>
<dbReference type="Gramene" id="TraesCAD_scaffold_089068_01G000300.1">
    <property type="protein sequence ID" value="TraesCAD_scaffold_089068_01G000300.1"/>
    <property type="gene ID" value="TraesCAD_scaffold_089068_01G000300"/>
</dbReference>
<dbReference type="Gramene" id="TraesMAC5D03G03063110.1">
    <property type="protein sequence ID" value="TraesMAC5D03G03063110.1"/>
    <property type="gene ID" value="TraesMAC5D03G03063110"/>
</dbReference>
<protein>
    <recommendedName>
        <fullName evidence="2">F-box/LRR-repeat protein 15/At3g58940/PEG3-like LRR domain-containing protein</fullName>
    </recommendedName>
</protein>
<organism evidence="3">
    <name type="scientific">Triticum aestivum</name>
    <name type="common">Wheat</name>
    <dbReference type="NCBI Taxonomy" id="4565"/>
    <lineage>
        <taxon>Eukaryota</taxon>
        <taxon>Viridiplantae</taxon>
        <taxon>Streptophyta</taxon>
        <taxon>Embryophyta</taxon>
        <taxon>Tracheophyta</taxon>
        <taxon>Spermatophyta</taxon>
        <taxon>Magnoliopsida</taxon>
        <taxon>Liliopsida</taxon>
        <taxon>Poales</taxon>
        <taxon>Poaceae</taxon>
        <taxon>BOP clade</taxon>
        <taxon>Pooideae</taxon>
        <taxon>Triticodae</taxon>
        <taxon>Triticeae</taxon>
        <taxon>Triticinae</taxon>
        <taxon>Triticum</taxon>
    </lineage>
</organism>
<dbReference type="Gramene" id="TraesROB_scaffold_016015_01G000500.1">
    <property type="protein sequence ID" value="TraesROB_scaffold_016015_01G000500.1"/>
    <property type="gene ID" value="TraesROB_scaffold_016015_01G000500"/>
</dbReference>
<evidence type="ECO:0000313" key="4">
    <source>
        <dbReference type="Proteomes" id="UP000019116"/>
    </source>
</evidence>
<dbReference type="RefSeq" id="XP_044400997.1">
    <property type="nucleotide sequence ID" value="XM_044545062.1"/>
</dbReference>
<dbReference type="InterPro" id="IPR032675">
    <property type="entry name" value="LRR_dom_sf"/>
</dbReference>
<dbReference type="InterPro" id="IPR053772">
    <property type="entry name" value="At1g61320/At1g61330-like"/>
</dbReference>
<proteinExistence type="predicted"/>
<sequence>MAEPFPTSNPRDLRIIAHVLFGLPRLPGGGGGAVRDREARRPGGGVEGRGDAPPGSDHGVTGDAVTSSVPSVPEAARGPDLEGLAGRGAAKGLPSEARRRGRVEGRGAAPLGSDHRVTGEAVTSSAPPVSEAARGDDLEGLAGQGAGVGEDFSSCSSMRGPGPQEEAPAPTARVGLDPGSCSQEEMGGGEDLVSQNLVHDLTLVSTNNVTAALSKTSSPVSHFRIDSILFVTEQLDDWFKLLVTKKVKEVVVVNRRWPKTVVDFPINGLDNTGVQQLSICFCKIPDALVYDMDTLLVLDLSHCYISKETLHDMVYRCKKLREIHLGYHKESVLVSSGTLQLIQVWFSQMDLIEVRAPLLQKITVSAVPKGKDKLRARLQGCSELHTLVGNISAQAILIEGHDIRMGTKLMTTLKNLHIGVSLSKEKERKHLLNIFKYFPYLEKLTLWRMDDISSDEAVEAAIDDWADELRAFEIMRHLCLLKFQGFKGRDFEVCIVEAFLKLSTSLRDLVIESDTEDTFERAKSAFKPPSQVNVSYQKSNVAALE</sequence>
<dbReference type="Gramene" id="TraesCLE_scaffold_073418_01G000100.1">
    <property type="protein sequence ID" value="TraesCLE_scaffold_073418_01G000100.1"/>
    <property type="gene ID" value="TraesCLE_scaffold_073418_01G000100"/>
</dbReference>
<dbReference type="KEGG" id="taes:123124446"/>
<dbReference type="Gene3D" id="3.80.10.10">
    <property type="entry name" value="Ribonuclease Inhibitor"/>
    <property type="match status" value="1"/>
</dbReference>
<dbReference type="PANTHER" id="PTHR34145:SF68">
    <property type="entry name" value="FBD DOMAIN-CONTAINING PROTEIN"/>
    <property type="match status" value="1"/>
</dbReference>
<reference evidence="3" key="1">
    <citation type="submission" date="2018-08" db="EMBL/GenBank/DDBJ databases">
        <authorList>
            <person name="Rossello M."/>
        </authorList>
    </citation>
    <scope>NUCLEOTIDE SEQUENCE [LARGE SCALE GENOMIC DNA]</scope>
    <source>
        <strain evidence="3">cv. Chinese Spring</strain>
    </source>
</reference>
<feature type="domain" description="F-box/LRR-repeat protein 15/At3g58940/PEG3-like LRR" evidence="2">
    <location>
        <begin position="235"/>
        <end position="445"/>
    </location>
</feature>
<dbReference type="Proteomes" id="UP000019116">
    <property type="component" value="Chromosome 5D"/>
</dbReference>
<reference evidence="3" key="2">
    <citation type="submission" date="2018-10" db="UniProtKB">
        <authorList>
            <consortium name="EnsemblPlants"/>
        </authorList>
    </citation>
    <scope>IDENTIFICATION</scope>
</reference>
<evidence type="ECO:0000256" key="1">
    <source>
        <dbReference type="SAM" id="MobiDB-lite"/>
    </source>
</evidence>
<accession>A0A3B6MMH6</accession>
<dbReference type="EnsemblPlants" id="TraesCS5D02G096700.1">
    <property type="protein sequence ID" value="TraesCS5D02G096700.1"/>
    <property type="gene ID" value="TraesCS5D02G096700"/>
</dbReference>
<feature type="compositionally biased region" description="Basic and acidic residues" evidence="1">
    <location>
        <begin position="96"/>
        <end position="105"/>
    </location>
</feature>
<keyword evidence="4" id="KW-1185">Reference proteome</keyword>
<name>A0A3B6MMH6_WHEAT</name>
<dbReference type="PANTHER" id="PTHR34145">
    <property type="entry name" value="OS02G0105600 PROTEIN"/>
    <property type="match status" value="1"/>
</dbReference>
<dbReference type="Gramene" id="TraesCS5D02G096700.1">
    <property type="protein sequence ID" value="TraesCS5D02G096700.1"/>
    <property type="gene ID" value="TraesCS5D02G096700"/>
</dbReference>
<dbReference type="GeneID" id="123124446"/>
<feature type="region of interest" description="Disordered" evidence="1">
    <location>
        <begin position="24"/>
        <end position="188"/>
    </location>
</feature>
<dbReference type="Gramene" id="TraesJUL5D03G03088960.1">
    <property type="protein sequence ID" value="TraesJUL5D03G03088960.1"/>
    <property type="gene ID" value="TraesJUL5D03G03088960"/>
</dbReference>
<dbReference type="InterPro" id="IPR055411">
    <property type="entry name" value="LRR_FXL15/At3g58940/PEG3-like"/>
</dbReference>
<dbReference type="Gramene" id="TraesCS5D03G0229700.1">
    <property type="protein sequence ID" value="TraesCS5D03G0229700.1.CDS"/>
    <property type="gene ID" value="TraesCS5D03G0229700"/>
</dbReference>
<evidence type="ECO:0000259" key="2">
    <source>
        <dbReference type="Pfam" id="PF24758"/>
    </source>
</evidence>
<dbReference type="Gramene" id="TraesNOR5D03G03093620.1">
    <property type="protein sequence ID" value="TraesNOR5D03G03093620.1"/>
    <property type="gene ID" value="TraesNOR5D03G03093620"/>
</dbReference>
<dbReference type="SUPFAM" id="SSF52047">
    <property type="entry name" value="RNI-like"/>
    <property type="match status" value="1"/>
</dbReference>
<dbReference type="Gramene" id="TraesRN5D0100242400.1">
    <property type="protein sequence ID" value="TraesRN5D0100242400.1"/>
    <property type="gene ID" value="TraesRN5D0100242400"/>
</dbReference>